<dbReference type="STRING" id="1874317.BKP64_00210"/>
<dbReference type="PANTHER" id="PTHR33525">
    <property type="match status" value="1"/>
</dbReference>
<dbReference type="Gene3D" id="1.10.3210.10">
    <property type="entry name" value="Hypothetical protein af1432"/>
    <property type="match status" value="1"/>
</dbReference>
<keyword evidence="2" id="KW-0418">Kinase</keyword>
<dbReference type="AlphaFoldDB" id="A0A1D9GGF3"/>
<dbReference type="EMBL" id="CP017715">
    <property type="protein sequence ID" value="AOY86722.1"/>
    <property type="molecule type" value="Genomic_DNA"/>
</dbReference>
<dbReference type="OrthoDB" id="5848404at2"/>
<name>A0A1D9GGF3_9GAMM</name>
<dbReference type="KEGG" id="msq:BKP64_00210"/>
<dbReference type="Proteomes" id="UP000177445">
    <property type="component" value="Chromosome"/>
</dbReference>
<feature type="domain" description="HDOD" evidence="1">
    <location>
        <begin position="91"/>
        <end position="283"/>
    </location>
</feature>
<dbReference type="InterPro" id="IPR013976">
    <property type="entry name" value="HDOD"/>
</dbReference>
<dbReference type="SUPFAM" id="SSF109604">
    <property type="entry name" value="HD-domain/PDEase-like"/>
    <property type="match status" value="1"/>
</dbReference>
<keyword evidence="2" id="KW-0808">Transferase</keyword>
<dbReference type="GO" id="GO:0016301">
    <property type="term" value="F:kinase activity"/>
    <property type="evidence" value="ECO:0007669"/>
    <property type="project" value="UniProtKB-KW"/>
</dbReference>
<dbReference type="RefSeq" id="WP_070964370.1">
    <property type="nucleotide sequence ID" value="NZ_CP017715.1"/>
</dbReference>
<dbReference type="PANTHER" id="PTHR33525:SF6">
    <property type="entry name" value="HDOD DOMAIN-CONTAINING PROTEIN"/>
    <property type="match status" value="1"/>
</dbReference>
<sequence length="340" mass="37703">MPGFISWISGFFSSAHPVTPAPEARLFNPSKDPPVNDATDDVPELAQELENHLFSWLLDASPSALKSGLSSAGPVLEELAHRLSADELQELPRQPLSLPMLMKALSDESTDRQRMTEIILADPALTDQLLQVANSPYFRPGDHAIESVDHAVFILGVDGIRNVISATVMRPMMAARNSREALFAQRVWRWGLTCARAAELIAKMNRADTSAHFMVGLLPALSYITIRRELQRICRENGGASEPDPALVRHALARFHWATCQLLANEWHLPPKYNALLMAAERPAPGQQHTPLSDGMVIGTREVLRHAHQRNLAEEDLPKVVRLSPDQINRVRGSLKAMLK</sequence>
<proteinExistence type="predicted"/>
<evidence type="ECO:0000313" key="3">
    <source>
        <dbReference type="Proteomes" id="UP000177445"/>
    </source>
</evidence>
<gene>
    <name evidence="2" type="ORF">BKP64_00210</name>
</gene>
<dbReference type="Pfam" id="PF08668">
    <property type="entry name" value="HDOD"/>
    <property type="match status" value="1"/>
</dbReference>
<accession>A0A1D9GGF3</accession>
<reference evidence="2 3" key="1">
    <citation type="submission" date="2016-10" db="EMBL/GenBank/DDBJ databases">
        <title>Marinobacter salinus sp. nov., a moderately halophilic bacterium isolated from a tidal flat environment.</title>
        <authorList>
            <person name="Park S.-J."/>
        </authorList>
    </citation>
    <scope>NUCLEOTIDE SEQUENCE [LARGE SCALE GENOMIC DNA]</scope>
    <source>
        <strain evidence="2 3">Hb8</strain>
    </source>
</reference>
<evidence type="ECO:0000259" key="1">
    <source>
        <dbReference type="PROSITE" id="PS51833"/>
    </source>
</evidence>
<protein>
    <submittedName>
        <fullName evidence="2">Histidine kinase</fullName>
    </submittedName>
</protein>
<keyword evidence="3" id="KW-1185">Reference proteome</keyword>
<dbReference type="InterPro" id="IPR052340">
    <property type="entry name" value="RNase_Y/CdgJ"/>
</dbReference>
<evidence type="ECO:0000313" key="2">
    <source>
        <dbReference type="EMBL" id="AOY86722.1"/>
    </source>
</evidence>
<organism evidence="2 3">
    <name type="scientific">Marinobacter salinus</name>
    <dbReference type="NCBI Taxonomy" id="1874317"/>
    <lineage>
        <taxon>Bacteria</taxon>
        <taxon>Pseudomonadati</taxon>
        <taxon>Pseudomonadota</taxon>
        <taxon>Gammaproteobacteria</taxon>
        <taxon>Pseudomonadales</taxon>
        <taxon>Marinobacteraceae</taxon>
        <taxon>Marinobacter</taxon>
    </lineage>
</organism>
<dbReference type="PROSITE" id="PS51833">
    <property type="entry name" value="HDOD"/>
    <property type="match status" value="1"/>
</dbReference>